<dbReference type="InterPro" id="IPR022418">
    <property type="entry name" value="Porphobilinogen_deaminase_C"/>
</dbReference>
<dbReference type="GO" id="GO:0006783">
    <property type="term" value="P:heme biosynthetic process"/>
    <property type="evidence" value="ECO:0007669"/>
    <property type="project" value="TreeGrafter"/>
</dbReference>
<dbReference type="GO" id="GO:0005737">
    <property type="term" value="C:cytoplasm"/>
    <property type="evidence" value="ECO:0007669"/>
    <property type="project" value="TreeGrafter"/>
</dbReference>
<dbReference type="SUPFAM" id="SSF54782">
    <property type="entry name" value="Porphobilinogen deaminase (hydroxymethylbilane synthase), C-terminal domain"/>
    <property type="match status" value="1"/>
</dbReference>
<dbReference type="InterPro" id="IPR000860">
    <property type="entry name" value="HemC"/>
</dbReference>
<dbReference type="Pfam" id="PF03900">
    <property type="entry name" value="Porphobil_deamC"/>
    <property type="match status" value="1"/>
</dbReference>
<evidence type="ECO:0000259" key="7">
    <source>
        <dbReference type="Pfam" id="PF03900"/>
    </source>
</evidence>
<dbReference type="Gene3D" id="3.30.160.40">
    <property type="entry name" value="Porphobilinogen deaminase, C-terminal domain"/>
    <property type="match status" value="1"/>
</dbReference>
<evidence type="ECO:0000259" key="6">
    <source>
        <dbReference type="Pfam" id="PF01379"/>
    </source>
</evidence>
<dbReference type="PRINTS" id="PR00151">
    <property type="entry name" value="PORPHBDMNASE"/>
</dbReference>
<dbReference type="PANTHER" id="PTHR11557">
    <property type="entry name" value="PORPHOBILINOGEN DEAMINASE"/>
    <property type="match status" value="1"/>
</dbReference>
<feature type="region of interest" description="Disordered" evidence="5">
    <location>
        <begin position="289"/>
        <end position="310"/>
    </location>
</feature>
<keyword evidence="3" id="KW-0808">Transferase</keyword>
<feature type="compositionally biased region" description="Low complexity" evidence="5">
    <location>
        <begin position="300"/>
        <end position="310"/>
    </location>
</feature>
<evidence type="ECO:0000256" key="5">
    <source>
        <dbReference type="SAM" id="MobiDB-lite"/>
    </source>
</evidence>
<feature type="domain" description="Porphobilinogen deaminase C-terminal" evidence="7">
    <location>
        <begin position="226"/>
        <end position="292"/>
    </location>
</feature>
<protein>
    <recommendedName>
        <fullName evidence="2">hydroxymethylbilane synthase</fullName>
        <ecNumber evidence="2">2.5.1.61</ecNumber>
    </recommendedName>
</protein>
<evidence type="ECO:0000313" key="8">
    <source>
        <dbReference type="EMBL" id="CAB4570909.1"/>
    </source>
</evidence>
<evidence type="ECO:0000256" key="4">
    <source>
        <dbReference type="ARBA" id="ARBA00023244"/>
    </source>
</evidence>
<dbReference type="PANTHER" id="PTHR11557:SF0">
    <property type="entry name" value="PORPHOBILINOGEN DEAMINASE"/>
    <property type="match status" value="1"/>
</dbReference>
<sequence length="310" mass="32307">MTAASPRGTLRIATRSSAQARTQAQGVADALAAAHPGLQVELVFVDTTGDRRQDVPLHSIGGQGVFVKEVQRAVLDGRADLAAHSAKDLPSTPADGLHLAAFCARRSAADALVGARLADLAPGAPVATGSVRRRAQLAAVRPDLDFRELRGNIQTRLDKLPEGGAIVMAVAAMEILDITDRIAEVLDPERFVPAVGQGCVAVECAEDDGHTRELLRAVDHAGTRRAVELERAFLAELGSGCSLPVGGHVVGGALHAFLADPDRGRHLRRVVELPADHAAATELARRTARELRDEVGDPGGADAAGAHGEG</sequence>
<gene>
    <name evidence="8" type="ORF">UFOPK1493_02387</name>
</gene>
<dbReference type="EMBL" id="CAEZSR010000095">
    <property type="protein sequence ID" value="CAB4570909.1"/>
    <property type="molecule type" value="Genomic_DNA"/>
</dbReference>
<comment type="similarity">
    <text evidence="1">Belongs to the HMBS family.</text>
</comment>
<accession>A0A6J6E6M0</accession>
<reference evidence="8" key="1">
    <citation type="submission" date="2020-05" db="EMBL/GenBank/DDBJ databases">
        <authorList>
            <person name="Chiriac C."/>
            <person name="Salcher M."/>
            <person name="Ghai R."/>
            <person name="Kavagutti S V."/>
        </authorList>
    </citation>
    <scope>NUCLEOTIDE SEQUENCE</scope>
</reference>
<evidence type="ECO:0000256" key="3">
    <source>
        <dbReference type="ARBA" id="ARBA00022679"/>
    </source>
</evidence>
<evidence type="ECO:0000256" key="2">
    <source>
        <dbReference type="ARBA" id="ARBA00012655"/>
    </source>
</evidence>
<proteinExistence type="inferred from homology"/>
<name>A0A6J6E6M0_9ZZZZ</name>
<dbReference type="Gene3D" id="3.40.190.10">
    <property type="entry name" value="Periplasmic binding protein-like II"/>
    <property type="match status" value="2"/>
</dbReference>
<dbReference type="SUPFAM" id="SSF53850">
    <property type="entry name" value="Periplasmic binding protein-like II"/>
    <property type="match status" value="1"/>
</dbReference>
<organism evidence="8">
    <name type="scientific">freshwater metagenome</name>
    <dbReference type="NCBI Taxonomy" id="449393"/>
    <lineage>
        <taxon>unclassified sequences</taxon>
        <taxon>metagenomes</taxon>
        <taxon>ecological metagenomes</taxon>
    </lineage>
</organism>
<dbReference type="PIRSF" id="PIRSF001438">
    <property type="entry name" value="4pyrrol_synth_OHMeBilane_synth"/>
    <property type="match status" value="1"/>
</dbReference>
<evidence type="ECO:0000256" key="1">
    <source>
        <dbReference type="ARBA" id="ARBA00005638"/>
    </source>
</evidence>
<dbReference type="InterPro" id="IPR022417">
    <property type="entry name" value="Porphobilin_deaminase_N"/>
</dbReference>
<feature type="domain" description="Porphobilinogen deaminase N-terminal" evidence="6">
    <location>
        <begin position="10"/>
        <end position="212"/>
    </location>
</feature>
<dbReference type="EC" id="2.5.1.61" evidence="2"/>
<keyword evidence="4" id="KW-0627">Porphyrin biosynthesis</keyword>
<dbReference type="GO" id="GO:0004418">
    <property type="term" value="F:hydroxymethylbilane synthase activity"/>
    <property type="evidence" value="ECO:0007669"/>
    <property type="project" value="UniProtKB-EC"/>
</dbReference>
<dbReference type="NCBIfam" id="TIGR00212">
    <property type="entry name" value="hemC"/>
    <property type="match status" value="1"/>
</dbReference>
<dbReference type="InterPro" id="IPR036803">
    <property type="entry name" value="Porphobilinogen_deaminase_C_sf"/>
</dbReference>
<dbReference type="Pfam" id="PF01379">
    <property type="entry name" value="Porphobil_deam"/>
    <property type="match status" value="1"/>
</dbReference>
<dbReference type="AlphaFoldDB" id="A0A6J6E6M0"/>